<dbReference type="Proteomes" id="UP000288805">
    <property type="component" value="Unassembled WGS sequence"/>
</dbReference>
<dbReference type="SUPFAM" id="SSF56219">
    <property type="entry name" value="DNase I-like"/>
    <property type="match status" value="1"/>
</dbReference>
<sequence>MFVATERSENGRVSFADEWLMEENARYSTLKPSAVCFGGKGKLNFTPLRVCPMEERDDQMGEDIYFLLEEGRDDRAEKEDDDEESWRVYGSIVKVEREEFWSELGAIRGLWNEPWCIAGDFNMIRFPSERSRGGRLSQAMRRFSEAGSDHAPILLDGGGMRRGPRPFRFENMWLKSEGFKEVLRQWWEGIQASGSASFILTEKLKALKPLLRNWNKEVFGNIDCEKQKAWILIDYWDKEKRGRSLSMEEEEARRRQGSYIRSEPYWKKCHGGTSLGKSG</sequence>
<proteinExistence type="predicted"/>
<gene>
    <name evidence="1" type="ORF">CK203_092266</name>
</gene>
<dbReference type="PANTHER" id="PTHR33710:SF64">
    <property type="entry name" value="ENDONUCLEASE_EXONUCLEASE_PHOSPHATASE DOMAIN-CONTAINING PROTEIN"/>
    <property type="match status" value="1"/>
</dbReference>
<evidence type="ECO:0008006" key="3">
    <source>
        <dbReference type="Google" id="ProtNLM"/>
    </source>
</evidence>
<dbReference type="PANTHER" id="PTHR33710">
    <property type="entry name" value="BNAC02G09200D PROTEIN"/>
    <property type="match status" value="1"/>
</dbReference>
<dbReference type="InterPro" id="IPR036691">
    <property type="entry name" value="Endo/exonu/phosph_ase_sf"/>
</dbReference>
<organism evidence="1 2">
    <name type="scientific">Vitis vinifera</name>
    <name type="common">Grape</name>
    <dbReference type="NCBI Taxonomy" id="29760"/>
    <lineage>
        <taxon>Eukaryota</taxon>
        <taxon>Viridiplantae</taxon>
        <taxon>Streptophyta</taxon>
        <taxon>Embryophyta</taxon>
        <taxon>Tracheophyta</taxon>
        <taxon>Spermatophyta</taxon>
        <taxon>Magnoliopsida</taxon>
        <taxon>eudicotyledons</taxon>
        <taxon>Gunneridae</taxon>
        <taxon>Pentapetalae</taxon>
        <taxon>rosids</taxon>
        <taxon>Vitales</taxon>
        <taxon>Vitaceae</taxon>
        <taxon>Viteae</taxon>
        <taxon>Vitis</taxon>
    </lineage>
</organism>
<reference evidence="1 2" key="1">
    <citation type="journal article" date="2018" name="PLoS Genet.">
        <title>Population sequencing reveals clonal diversity and ancestral inbreeding in the grapevine cultivar Chardonnay.</title>
        <authorList>
            <person name="Roach M.J."/>
            <person name="Johnson D.L."/>
            <person name="Bohlmann J."/>
            <person name="van Vuuren H.J."/>
            <person name="Jones S.J."/>
            <person name="Pretorius I.S."/>
            <person name="Schmidt S.A."/>
            <person name="Borneman A.R."/>
        </authorList>
    </citation>
    <scope>NUCLEOTIDE SEQUENCE [LARGE SCALE GENOMIC DNA]</scope>
    <source>
        <strain evidence="2">cv. Chardonnay</strain>
        <tissue evidence="1">Leaf</tissue>
    </source>
</reference>
<evidence type="ECO:0000313" key="2">
    <source>
        <dbReference type="Proteomes" id="UP000288805"/>
    </source>
</evidence>
<comment type="caution">
    <text evidence="1">The sequence shown here is derived from an EMBL/GenBank/DDBJ whole genome shotgun (WGS) entry which is preliminary data.</text>
</comment>
<dbReference type="AlphaFoldDB" id="A0A438F875"/>
<accession>A0A438F875</accession>
<name>A0A438F875_VITVI</name>
<protein>
    <recommendedName>
        <fullName evidence="3">Endonuclease/exonuclease/phosphatase domain-containing protein</fullName>
    </recommendedName>
</protein>
<evidence type="ECO:0000313" key="1">
    <source>
        <dbReference type="EMBL" id="RVW56220.1"/>
    </source>
</evidence>
<dbReference type="EMBL" id="QGNW01001091">
    <property type="protein sequence ID" value="RVW56220.1"/>
    <property type="molecule type" value="Genomic_DNA"/>
</dbReference>